<keyword evidence="1" id="KW-0812">Transmembrane</keyword>
<dbReference type="Proteomes" id="UP000824120">
    <property type="component" value="Chromosome 2"/>
</dbReference>
<feature type="transmembrane region" description="Helical" evidence="1">
    <location>
        <begin position="6"/>
        <end position="26"/>
    </location>
</feature>
<evidence type="ECO:0000313" key="3">
    <source>
        <dbReference type="Proteomes" id="UP000824120"/>
    </source>
</evidence>
<keyword evidence="3" id="KW-1185">Reference proteome</keyword>
<proteinExistence type="predicted"/>
<evidence type="ECO:0000313" key="2">
    <source>
        <dbReference type="EMBL" id="KAG5624670.1"/>
    </source>
</evidence>
<organism evidence="2 3">
    <name type="scientific">Solanum commersonii</name>
    <name type="common">Commerson's wild potato</name>
    <name type="synonym">Commerson's nightshade</name>
    <dbReference type="NCBI Taxonomy" id="4109"/>
    <lineage>
        <taxon>Eukaryota</taxon>
        <taxon>Viridiplantae</taxon>
        <taxon>Streptophyta</taxon>
        <taxon>Embryophyta</taxon>
        <taxon>Tracheophyta</taxon>
        <taxon>Spermatophyta</taxon>
        <taxon>Magnoliopsida</taxon>
        <taxon>eudicotyledons</taxon>
        <taxon>Gunneridae</taxon>
        <taxon>Pentapetalae</taxon>
        <taxon>asterids</taxon>
        <taxon>lamiids</taxon>
        <taxon>Solanales</taxon>
        <taxon>Solanaceae</taxon>
        <taxon>Solanoideae</taxon>
        <taxon>Solaneae</taxon>
        <taxon>Solanum</taxon>
    </lineage>
</organism>
<name>A0A9J6AJ72_SOLCO</name>
<sequence length="134" mass="14501">MTNNAKAVNCYVAFLVFLFFIGRVVFRGDATEILTARVPGFQLYKGLLLCSHWLTAHNLFAQQVCNSNSCSSSTNAAAHRNSSLVPNAEETVMVWSFPMLRGLFIFAAEPSRLDTGAGAGAGCVLDSVNPIRIL</sequence>
<evidence type="ECO:0000256" key="1">
    <source>
        <dbReference type="SAM" id="Phobius"/>
    </source>
</evidence>
<accession>A0A9J6AJ72</accession>
<protein>
    <submittedName>
        <fullName evidence="2">Uncharacterized protein</fullName>
    </submittedName>
</protein>
<comment type="caution">
    <text evidence="2">The sequence shown here is derived from an EMBL/GenBank/DDBJ whole genome shotgun (WGS) entry which is preliminary data.</text>
</comment>
<dbReference type="AlphaFoldDB" id="A0A9J6AJ72"/>
<reference evidence="2 3" key="1">
    <citation type="submission" date="2020-09" db="EMBL/GenBank/DDBJ databases">
        <title>De no assembly of potato wild relative species, Solanum commersonii.</title>
        <authorList>
            <person name="Cho K."/>
        </authorList>
    </citation>
    <scope>NUCLEOTIDE SEQUENCE [LARGE SCALE GENOMIC DNA]</scope>
    <source>
        <strain evidence="2">LZ3.2</strain>
        <tissue evidence="2">Leaf</tissue>
    </source>
</reference>
<dbReference type="EMBL" id="JACXVP010000002">
    <property type="protein sequence ID" value="KAG5624670.1"/>
    <property type="molecule type" value="Genomic_DNA"/>
</dbReference>
<keyword evidence="1" id="KW-1133">Transmembrane helix</keyword>
<gene>
    <name evidence="2" type="ORF">H5410_009888</name>
</gene>
<keyword evidence="1" id="KW-0472">Membrane</keyword>